<organism evidence="4 5">
    <name type="scientific">Thermogymnomonas acidicola</name>
    <dbReference type="NCBI Taxonomy" id="399579"/>
    <lineage>
        <taxon>Archaea</taxon>
        <taxon>Methanobacteriati</taxon>
        <taxon>Thermoplasmatota</taxon>
        <taxon>Thermoplasmata</taxon>
        <taxon>Thermoplasmatales</taxon>
        <taxon>Thermogymnomonas</taxon>
    </lineage>
</organism>
<evidence type="ECO:0000259" key="3">
    <source>
        <dbReference type="Pfam" id="PF02775"/>
    </source>
</evidence>
<sequence length="335" mass="37009">MMVEEELTKEELERRAKVYRGVHDIDLEEYYTSGHRTCQGCESALVMRSFAKASGPNTVVTGATGCMYVANTSYMSTPWAVPWMHTQLGAGGSSAVGMAAGLRALKNKGKLKKDIPHVIAFCGDLGGGDMGLGAISGALQTDYDLLIIIYDNESAANTDIQATGLTTWGAQTTFTPTGSVHRIMQKRWKKNVIGMMAAGHPNVRYLATACATYPAGDYLNKVRKALAAGGPTLIHTIDPCTKGWDYHPRYTGLIGELAVKTGIFPDYEIINGKVYYTYDARKKRVPVREYLEKQGRFSHFTEEDYEYVQSMVDEMWEDWEIPGVVPFRGDLKVAD</sequence>
<evidence type="ECO:0000256" key="1">
    <source>
        <dbReference type="ARBA" id="ARBA00011595"/>
    </source>
</evidence>
<dbReference type="GO" id="GO:0016491">
    <property type="term" value="F:oxidoreductase activity"/>
    <property type="evidence" value="ECO:0007669"/>
    <property type="project" value="UniProtKB-KW"/>
</dbReference>
<reference evidence="4" key="1">
    <citation type="journal article" date="2014" name="Int. J. Syst. Evol. Microbiol.">
        <title>Complete genome sequence of Corynebacterium casei LMG S-19264T (=DSM 44701T), isolated from a smear-ripened cheese.</title>
        <authorList>
            <consortium name="US DOE Joint Genome Institute (JGI-PGF)"/>
            <person name="Walter F."/>
            <person name="Albersmeier A."/>
            <person name="Kalinowski J."/>
            <person name="Ruckert C."/>
        </authorList>
    </citation>
    <scope>NUCLEOTIDE SEQUENCE</scope>
    <source>
        <strain evidence="4">JCM 13583</strain>
    </source>
</reference>
<dbReference type="PANTHER" id="PTHR42897">
    <property type="entry name" value="PYRUVATE SYNTHASE SUBUNIT PORB"/>
    <property type="match status" value="1"/>
</dbReference>
<dbReference type="GO" id="GO:0006082">
    <property type="term" value="P:organic acid metabolic process"/>
    <property type="evidence" value="ECO:0007669"/>
    <property type="project" value="UniProtKB-ARBA"/>
</dbReference>
<proteinExistence type="predicted"/>
<accession>A0AA37BSQ0</accession>
<comment type="subunit">
    <text evidence="1">Heterotetramer of one alpha, one beta, one delta and one gamma chain.</text>
</comment>
<evidence type="ECO:0000313" key="5">
    <source>
        <dbReference type="Proteomes" id="UP000632195"/>
    </source>
</evidence>
<reference evidence="4" key="2">
    <citation type="submission" date="2022-09" db="EMBL/GenBank/DDBJ databases">
        <authorList>
            <person name="Sun Q."/>
            <person name="Ohkuma M."/>
        </authorList>
    </citation>
    <scope>NUCLEOTIDE SEQUENCE</scope>
    <source>
        <strain evidence="4">JCM 13583</strain>
    </source>
</reference>
<evidence type="ECO:0000256" key="2">
    <source>
        <dbReference type="ARBA" id="ARBA00023002"/>
    </source>
</evidence>
<dbReference type="InterPro" id="IPR051479">
    <property type="entry name" value="PorB-like"/>
</dbReference>
<dbReference type="AlphaFoldDB" id="A0AA37BSQ0"/>
<dbReference type="EMBL" id="BMNY01000002">
    <property type="protein sequence ID" value="GGM77378.1"/>
    <property type="molecule type" value="Genomic_DNA"/>
</dbReference>
<protein>
    <submittedName>
        <fullName evidence="4">2-ketoisovalerate ferredoxin oxidoreductase</fullName>
    </submittedName>
</protein>
<dbReference type="GO" id="GO:0044272">
    <property type="term" value="P:sulfur compound biosynthetic process"/>
    <property type="evidence" value="ECO:0007669"/>
    <property type="project" value="UniProtKB-ARBA"/>
</dbReference>
<dbReference type="InterPro" id="IPR029061">
    <property type="entry name" value="THDP-binding"/>
</dbReference>
<gene>
    <name evidence="4" type="ORF">GCM10007108_14470</name>
</gene>
<dbReference type="Pfam" id="PF02775">
    <property type="entry name" value="TPP_enzyme_C"/>
    <property type="match status" value="1"/>
</dbReference>
<feature type="domain" description="Thiamine pyrophosphate enzyme TPP-binding" evidence="3">
    <location>
        <begin position="64"/>
        <end position="235"/>
    </location>
</feature>
<dbReference type="InterPro" id="IPR011766">
    <property type="entry name" value="TPP_enzyme_TPP-bd"/>
</dbReference>
<comment type="caution">
    <text evidence="4">The sequence shown here is derived from an EMBL/GenBank/DDBJ whole genome shotgun (WGS) entry which is preliminary data.</text>
</comment>
<evidence type="ECO:0000313" key="4">
    <source>
        <dbReference type="EMBL" id="GGM77378.1"/>
    </source>
</evidence>
<dbReference type="Gene3D" id="3.40.50.970">
    <property type="match status" value="2"/>
</dbReference>
<dbReference type="Proteomes" id="UP000632195">
    <property type="component" value="Unassembled WGS sequence"/>
</dbReference>
<name>A0AA37BSQ0_9ARCH</name>
<dbReference type="PANTHER" id="PTHR42897:SF2">
    <property type="entry name" value="PYRUVATE SYNTHASE SUBUNIT PORB"/>
    <property type="match status" value="1"/>
</dbReference>
<keyword evidence="2" id="KW-0560">Oxidoreductase</keyword>
<dbReference type="GO" id="GO:0030976">
    <property type="term" value="F:thiamine pyrophosphate binding"/>
    <property type="evidence" value="ECO:0007669"/>
    <property type="project" value="InterPro"/>
</dbReference>
<keyword evidence="5" id="KW-1185">Reference proteome</keyword>
<dbReference type="SUPFAM" id="SSF52518">
    <property type="entry name" value="Thiamin diphosphate-binding fold (THDP-binding)"/>
    <property type="match status" value="1"/>
</dbReference>